<accession>A0AAN7YH68</accession>
<organism evidence="1 2">
    <name type="scientific">Meristemomyces frigidus</name>
    <dbReference type="NCBI Taxonomy" id="1508187"/>
    <lineage>
        <taxon>Eukaryota</taxon>
        <taxon>Fungi</taxon>
        <taxon>Dikarya</taxon>
        <taxon>Ascomycota</taxon>
        <taxon>Pezizomycotina</taxon>
        <taxon>Dothideomycetes</taxon>
        <taxon>Dothideomycetidae</taxon>
        <taxon>Mycosphaerellales</taxon>
        <taxon>Teratosphaeriaceae</taxon>
        <taxon>Meristemomyces</taxon>
    </lineage>
</organism>
<evidence type="ECO:0000313" key="2">
    <source>
        <dbReference type="Proteomes" id="UP001310890"/>
    </source>
</evidence>
<proteinExistence type="predicted"/>
<evidence type="ECO:0000313" key="1">
    <source>
        <dbReference type="EMBL" id="KAK5113700.1"/>
    </source>
</evidence>
<dbReference type="EMBL" id="JAVRRL010000022">
    <property type="protein sequence ID" value="KAK5113700.1"/>
    <property type="molecule type" value="Genomic_DNA"/>
</dbReference>
<reference evidence="1" key="1">
    <citation type="submission" date="2023-08" db="EMBL/GenBank/DDBJ databases">
        <title>Black Yeasts Isolated from many extreme environments.</title>
        <authorList>
            <person name="Coleine C."/>
            <person name="Stajich J.E."/>
            <person name="Selbmann L."/>
        </authorList>
    </citation>
    <scope>NUCLEOTIDE SEQUENCE</scope>
    <source>
        <strain evidence="1">CCFEE 5401</strain>
    </source>
</reference>
<name>A0AAN7YH68_9PEZI</name>
<dbReference type="Proteomes" id="UP001310890">
    <property type="component" value="Unassembled WGS sequence"/>
</dbReference>
<protein>
    <submittedName>
        <fullName evidence="1">Uncharacterized protein</fullName>
    </submittedName>
</protein>
<dbReference type="AlphaFoldDB" id="A0AAN7YH68"/>
<sequence>MTSEIHPSVTVQQYGNDGAATSGVMVLYSPTTNALYGSGASESVKANVVMSVAASRTEGSLMARLGTFQDGYGLIEKKEAVHQLAAANERPAVTFDPGTIG</sequence>
<comment type="caution">
    <text evidence="1">The sequence shown here is derived from an EMBL/GenBank/DDBJ whole genome shotgun (WGS) entry which is preliminary data.</text>
</comment>
<gene>
    <name evidence="1" type="ORF">LTR62_003327</name>
</gene>